<protein>
    <submittedName>
        <fullName evidence="4">TetR/AcrR family transcriptional regulator</fullName>
    </submittedName>
</protein>
<evidence type="ECO:0000256" key="1">
    <source>
        <dbReference type="ARBA" id="ARBA00023125"/>
    </source>
</evidence>
<name>A0ABS8YS21_9RHOB</name>
<dbReference type="Gene3D" id="1.10.357.10">
    <property type="entry name" value="Tetracycline Repressor, domain 2"/>
    <property type="match status" value="1"/>
</dbReference>
<dbReference type="SUPFAM" id="SSF46689">
    <property type="entry name" value="Homeodomain-like"/>
    <property type="match status" value="1"/>
</dbReference>
<dbReference type="RefSeq" id="WP_233675512.1">
    <property type="nucleotide sequence ID" value="NZ_JAJUOS010000002.1"/>
</dbReference>
<organism evidence="4 5">
    <name type="scientific">Rhodobacter flavimaris</name>
    <dbReference type="NCBI Taxonomy" id="2907145"/>
    <lineage>
        <taxon>Bacteria</taxon>
        <taxon>Pseudomonadati</taxon>
        <taxon>Pseudomonadota</taxon>
        <taxon>Alphaproteobacteria</taxon>
        <taxon>Rhodobacterales</taxon>
        <taxon>Rhodobacter group</taxon>
        <taxon>Rhodobacter</taxon>
    </lineage>
</organism>
<proteinExistence type="predicted"/>
<dbReference type="Pfam" id="PF00440">
    <property type="entry name" value="TetR_N"/>
    <property type="match status" value="1"/>
</dbReference>
<evidence type="ECO:0000259" key="3">
    <source>
        <dbReference type="PROSITE" id="PS50977"/>
    </source>
</evidence>
<gene>
    <name evidence="4" type="ORF">LZA78_03220</name>
</gene>
<keyword evidence="5" id="KW-1185">Reference proteome</keyword>
<evidence type="ECO:0000256" key="2">
    <source>
        <dbReference type="PROSITE-ProRule" id="PRU00335"/>
    </source>
</evidence>
<accession>A0ABS8YS21</accession>
<keyword evidence="1 2" id="KW-0238">DNA-binding</keyword>
<sequence length="213" mass="23869">MGAILGKESNGRGSRDGWLQAAYAAFVEGGLDAVRIQPMAERLKLSRTSFYWHFRDREDVVLALTELWEAHTTVPLIAAARAYAASEAEAMLNVIGCFLRDATFDVRFELAIRSGALQDALIMERLLSADRRRLAALSELLQHWGHEPQDADVRARTIYLVQIGYISMQVKEDIETRLLRVPNYVQIYTGGTPTLAEIERFHGQHDLNRGGAA</sequence>
<comment type="caution">
    <text evidence="4">The sequence shown here is derived from an EMBL/GenBank/DDBJ whole genome shotgun (WGS) entry which is preliminary data.</text>
</comment>
<feature type="DNA-binding region" description="H-T-H motif" evidence="2">
    <location>
        <begin position="35"/>
        <end position="54"/>
    </location>
</feature>
<feature type="domain" description="HTH tetR-type" evidence="3">
    <location>
        <begin position="12"/>
        <end position="72"/>
    </location>
</feature>
<evidence type="ECO:0000313" key="4">
    <source>
        <dbReference type="EMBL" id="MCE5972493.1"/>
    </source>
</evidence>
<dbReference type="EMBL" id="JAJUOS010000002">
    <property type="protein sequence ID" value="MCE5972493.1"/>
    <property type="molecule type" value="Genomic_DNA"/>
</dbReference>
<dbReference type="InterPro" id="IPR009057">
    <property type="entry name" value="Homeodomain-like_sf"/>
</dbReference>
<dbReference type="PROSITE" id="PS50977">
    <property type="entry name" value="HTH_TETR_2"/>
    <property type="match status" value="1"/>
</dbReference>
<reference evidence="4 5" key="1">
    <citation type="submission" date="2021-12" db="EMBL/GenBank/DDBJ databases">
        <title>Sinirhodobacter sp. WL0062 is a bacterium isolated from seawater.</title>
        <authorList>
            <person name="Wang L."/>
            <person name="He W."/>
            <person name="Zhang D.-F."/>
        </authorList>
    </citation>
    <scope>NUCLEOTIDE SEQUENCE [LARGE SCALE GENOMIC DNA]</scope>
    <source>
        <strain evidence="4 5">WL0062</strain>
    </source>
</reference>
<dbReference type="Proteomes" id="UP001521181">
    <property type="component" value="Unassembled WGS sequence"/>
</dbReference>
<dbReference type="InterPro" id="IPR001647">
    <property type="entry name" value="HTH_TetR"/>
</dbReference>
<evidence type="ECO:0000313" key="5">
    <source>
        <dbReference type="Proteomes" id="UP001521181"/>
    </source>
</evidence>